<name>G9N8A6_HYPVG</name>
<accession>G9N8A6</accession>
<protein>
    <submittedName>
        <fullName evidence="1">Uncharacterized protein</fullName>
    </submittedName>
</protein>
<sequence length="139" mass="14923">MAISISHSISTLISPITHANGLADLATRLPAGLPAAFAVVRRMLFWPAWPVDLRELSGLDAAGTRMRPILGSQNGRRLSRNGRRLSRSFKVAFGINAAIDGIKIRGMAGGIRDALLTLLLVSKRLLLASKLRQCTVVGL</sequence>
<gene>
    <name evidence="1" type="ORF">TRIVIDRAFT_111469</name>
</gene>
<dbReference type="GeneID" id="25786809"/>
<keyword evidence="2" id="KW-1185">Reference proteome</keyword>
<reference evidence="1 2" key="1">
    <citation type="journal article" date="2011" name="Genome Biol.">
        <title>Comparative genome sequence analysis underscores mycoparasitism as the ancestral life style of Trichoderma.</title>
        <authorList>
            <person name="Kubicek C.P."/>
            <person name="Herrera-Estrella A."/>
            <person name="Seidl-Seiboth V."/>
            <person name="Martinez D.A."/>
            <person name="Druzhinina I.S."/>
            <person name="Thon M."/>
            <person name="Zeilinger S."/>
            <person name="Casas-Flores S."/>
            <person name="Horwitz B.A."/>
            <person name="Mukherjee P.K."/>
            <person name="Mukherjee M."/>
            <person name="Kredics L."/>
            <person name="Alcaraz L.D."/>
            <person name="Aerts A."/>
            <person name="Antal Z."/>
            <person name="Atanasova L."/>
            <person name="Cervantes-Badillo M.G."/>
            <person name="Challacombe J."/>
            <person name="Chertkov O."/>
            <person name="McCluskey K."/>
            <person name="Coulpier F."/>
            <person name="Deshpande N."/>
            <person name="von Doehren H."/>
            <person name="Ebbole D.J."/>
            <person name="Esquivel-Naranjo E.U."/>
            <person name="Fekete E."/>
            <person name="Flipphi M."/>
            <person name="Glaser F."/>
            <person name="Gomez-Rodriguez E.Y."/>
            <person name="Gruber S."/>
            <person name="Han C."/>
            <person name="Henrissat B."/>
            <person name="Hermosa R."/>
            <person name="Hernandez-Onate M."/>
            <person name="Karaffa L."/>
            <person name="Kosti I."/>
            <person name="Le Crom S."/>
            <person name="Lindquist E."/>
            <person name="Lucas S."/>
            <person name="Luebeck M."/>
            <person name="Luebeck P.S."/>
            <person name="Margeot A."/>
            <person name="Metz B."/>
            <person name="Misra M."/>
            <person name="Nevalainen H."/>
            <person name="Omann M."/>
            <person name="Packer N."/>
            <person name="Perrone G."/>
            <person name="Uresti-Rivera E.E."/>
            <person name="Salamov A."/>
            <person name="Schmoll M."/>
            <person name="Seiboth B."/>
            <person name="Shapiro H."/>
            <person name="Sukno S."/>
            <person name="Tamayo-Ramos J.A."/>
            <person name="Tisch D."/>
            <person name="Wiest A."/>
            <person name="Wilkinson H.H."/>
            <person name="Zhang M."/>
            <person name="Coutinho P.M."/>
            <person name="Kenerley C.M."/>
            <person name="Monte E."/>
            <person name="Baker S.E."/>
            <person name="Grigoriev I.V."/>
        </authorList>
    </citation>
    <scope>NUCLEOTIDE SEQUENCE [LARGE SCALE GENOMIC DNA]</scope>
    <source>
        <strain evidence="2">Gv29-8 / FGSC 10586</strain>
    </source>
</reference>
<dbReference type="EMBL" id="ABDF02000089">
    <property type="protein sequence ID" value="EHK17215.1"/>
    <property type="molecule type" value="Genomic_DNA"/>
</dbReference>
<dbReference type="Proteomes" id="UP000007115">
    <property type="component" value="Unassembled WGS sequence"/>
</dbReference>
<dbReference type="HOGENOM" id="CLU_1845379_0_0_1"/>
<proteinExistence type="predicted"/>
<organism evidence="1 2">
    <name type="scientific">Hypocrea virens (strain Gv29-8 / FGSC 10586)</name>
    <name type="common">Gliocladium virens</name>
    <name type="synonym">Trichoderma virens</name>
    <dbReference type="NCBI Taxonomy" id="413071"/>
    <lineage>
        <taxon>Eukaryota</taxon>
        <taxon>Fungi</taxon>
        <taxon>Dikarya</taxon>
        <taxon>Ascomycota</taxon>
        <taxon>Pezizomycotina</taxon>
        <taxon>Sordariomycetes</taxon>
        <taxon>Hypocreomycetidae</taxon>
        <taxon>Hypocreales</taxon>
        <taxon>Hypocreaceae</taxon>
        <taxon>Trichoderma</taxon>
    </lineage>
</organism>
<dbReference type="InParanoid" id="G9N8A6"/>
<evidence type="ECO:0000313" key="1">
    <source>
        <dbReference type="EMBL" id="EHK17215.1"/>
    </source>
</evidence>
<dbReference type="VEuPathDB" id="FungiDB:TRIVIDRAFT_111469"/>
<comment type="caution">
    <text evidence="1">The sequence shown here is derived from an EMBL/GenBank/DDBJ whole genome shotgun (WGS) entry which is preliminary data.</text>
</comment>
<evidence type="ECO:0000313" key="2">
    <source>
        <dbReference type="Proteomes" id="UP000007115"/>
    </source>
</evidence>
<dbReference type="AlphaFoldDB" id="G9N8A6"/>
<dbReference type="RefSeq" id="XP_013951413.1">
    <property type="nucleotide sequence ID" value="XM_014095938.1"/>
</dbReference>